<sequence>MAFKATLIIDQKKTTSAEVESYTGKKYELVECEYEFYQTLDESGKPASRPQSGQIRFVMPAQGDDDLFFYNWMFNRADTHDGTIEMLLSTDDNQKKYLHLYFEDAYMVNMYQYFNNNNSMLVRTKVTLSARKFTFGGSANFENDWKVK</sequence>
<dbReference type="InterPro" id="IPR041408">
    <property type="entry name" value="Hcp_Tssd"/>
</dbReference>
<dbReference type="AlphaFoldDB" id="A0A9D9I8H0"/>
<dbReference type="GO" id="GO:0033104">
    <property type="term" value="C:type VI protein secretion system complex"/>
    <property type="evidence" value="ECO:0007669"/>
    <property type="project" value="InterPro"/>
</dbReference>
<evidence type="ECO:0000313" key="2">
    <source>
        <dbReference type="Proteomes" id="UP000823660"/>
    </source>
</evidence>
<reference evidence="1" key="1">
    <citation type="submission" date="2020-10" db="EMBL/GenBank/DDBJ databases">
        <authorList>
            <person name="Gilroy R."/>
        </authorList>
    </citation>
    <scope>NUCLEOTIDE SEQUENCE</scope>
    <source>
        <strain evidence="1">B1-15692</strain>
    </source>
</reference>
<protein>
    <recommendedName>
        <fullName evidence="3">Type VI secretion system needle protein Hcp</fullName>
    </recommendedName>
</protein>
<evidence type="ECO:0000313" key="1">
    <source>
        <dbReference type="EMBL" id="MBO8467154.1"/>
    </source>
</evidence>
<comment type="caution">
    <text evidence="1">The sequence shown here is derived from an EMBL/GenBank/DDBJ whole genome shotgun (WGS) entry which is preliminary data.</text>
</comment>
<gene>
    <name evidence="1" type="ORF">IAB99_05255</name>
</gene>
<reference evidence="1" key="2">
    <citation type="journal article" date="2021" name="PeerJ">
        <title>Extensive microbial diversity within the chicken gut microbiome revealed by metagenomics and culture.</title>
        <authorList>
            <person name="Gilroy R."/>
            <person name="Ravi A."/>
            <person name="Getino M."/>
            <person name="Pursley I."/>
            <person name="Horton D.L."/>
            <person name="Alikhan N.F."/>
            <person name="Baker D."/>
            <person name="Gharbi K."/>
            <person name="Hall N."/>
            <person name="Watson M."/>
            <person name="Adriaenssens E.M."/>
            <person name="Foster-Nyarko E."/>
            <person name="Jarju S."/>
            <person name="Secka A."/>
            <person name="Antonio M."/>
            <person name="Oren A."/>
            <person name="Chaudhuri R.R."/>
            <person name="La Ragione R."/>
            <person name="Hildebrand F."/>
            <person name="Pallen M.J."/>
        </authorList>
    </citation>
    <scope>NUCLEOTIDE SEQUENCE</scope>
    <source>
        <strain evidence="1">B1-15692</strain>
    </source>
</reference>
<dbReference type="Gene3D" id="2.30.110.20">
    <property type="entry name" value="Hcp1-like"/>
    <property type="match status" value="1"/>
</dbReference>
<dbReference type="Proteomes" id="UP000823660">
    <property type="component" value="Unassembled WGS sequence"/>
</dbReference>
<name>A0A9D9I8H0_9BACT</name>
<organism evidence="1 2">
    <name type="scientific">Candidatus Cryptobacteroides faecipullorum</name>
    <dbReference type="NCBI Taxonomy" id="2840764"/>
    <lineage>
        <taxon>Bacteria</taxon>
        <taxon>Pseudomonadati</taxon>
        <taxon>Bacteroidota</taxon>
        <taxon>Bacteroidia</taxon>
        <taxon>Bacteroidales</taxon>
        <taxon>Candidatus Cryptobacteroides</taxon>
    </lineage>
</organism>
<dbReference type="EMBL" id="JADIMH010000030">
    <property type="protein sequence ID" value="MBO8467154.1"/>
    <property type="molecule type" value="Genomic_DNA"/>
</dbReference>
<accession>A0A9D9I8H0</accession>
<evidence type="ECO:0008006" key="3">
    <source>
        <dbReference type="Google" id="ProtNLM"/>
    </source>
</evidence>
<dbReference type="InterPro" id="IPR036624">
    <property type="entry name" value="Hcp1-lik_sf"/>
</dbReference>
<proteinExistence type="predicted"/>
<dbReference type="Pfam" id="PF17642">
    <property type="entry name" value="TssD"/>
    <property type="match status" value="1"/>
</dbReference>